<evidence type="ECO:0000313" key="1">
    <source>
        <dbReference type="EMBL" id="BBA48673.1"/>
    </source>
</evidence>
<proteinExistence type="predicted"/>
<dbReference type="AlphaFoldDB" id="A0A286TEE3"/>
<sequence length="224" mass="23838">MRQRSQRRITLGLPPPSATIRRPSSSTWRIVRTEPSMSVPRCSTNTMFSLSSTQAPAVSRDALTLAATGTTSRLPPVRISADACWTPSSSVIDESTLTIVAKVFGGWAICDSCAFALVSSLPARDSACASAWFLAISWSLAAASSRATFSRIFFTSCGAVALSAPVPADETGPESGRPDGWSCEFHMPSGVPSCMISFTVRPFFEHASLSDYAPAESPGPRRPQ</sequence>
<reference evidence="1 2" key="1">
    <citation type="journal article" date="2017" name="Biosci. Biotechnol. Biochem.">
        <title>Identification and characterization of a sulfoglycosidase from Bifidobacterium bifidum implicated in mucin glycan utilization.</title>
        <authorList>
            <person name="Katoh T."/>
            <person name="Maeshibu T."/>
            <person name="Kikkawa K."/>
            <person name="Gotoh A."/>
            <person name="Tomabechi Y."/>
            <person name="Nakamura M."/>
            <person name="Liao W.-H."/>
            <person name="Yamaguchi M."/>
            <person name="Ashida H."/>
            <person name="Yamamoto K."/>
            <person name="Katayama T."/>
        </authorList>
    </citation>
    <scope>NUCLEOTIDE SEQUENCE [LARGE SCALE GENOMIC DNA]</scope>
    <source>
        <strain evidence="1 2">JCM 7004</strain>
    </source>
</reference>
<name>A0A286TEE3_BIFBI</name>
<protein>
    <submittedName>
        <fullName evidence="1">Uncharacterized protein</fullName>
    </submittedName>
</protein>
<dbReference type="EMBL" id="AP018131">
    <property type="protein sequence ID" value="BBA48673.1"/>
    <property type="molecule type" value="Genomic_DNA"/>
</dbReference>
<organism evidence="1 2">
    <name type="scientific">Bifidobacterium bifidum LMG 13195</name>
    <dbReference type="NCBI Taxonomy" id="1207542"/>
    <lineage>
        <taxon>Bacteria</taxon>
        <taxon>Bacillati</taxon>
        <taxon>Actinomycetota</taxon>
        <taxon>Actinomycetes</taxon>
        <taxon>Bifidobacteriales</taxon>
        <taxon>Bifidobacteriaceae</taxon>
        <taxon>Bifidobacterium</taxon>
    </lineage>
</organism>
<gene>
    <name evidence="1" type="ORF">BBJK_02481</name>
</gene>
<evidence type="ECO:0000313" key="2">
    <source>
        <dbReference type="Proteomes" id="UP000262177"/>
    </source>
</evidence>
<accession>A0A286TEE3</accession>
<dbReference type="Proteomes" id="UP000262177">
    <property type="component" value="Chromosome"/>
</dbReference>